<proteinExistence type="predicted"/>
<feature type="compositionally biased region" description="Low complexity" evidence="1">
    <location>
        <begin position="220"/>
        <end position="245"/>
    </location>
</feature>
<feature type="compositionally biased region" description="Polar residues" evidence="1">
    <location>
        <begin position="446"/>
        <end position="486"/>
    </location>
</feature>
<feature type="compositionally biased region" description="Polar residues" evidence="1">
    <location>
        <begin position="414"/>
        <end position="423"/>
    </location>
</feature>
<feature type="region of interest" description="Disordered" evidence="1">
    <location>
        <begin position="651"/>
        <end position="687"/>
    </location>
</feature>
<feature type="region of interest" description="Disordered" evidence="1">
    <location>
        <begin position="365"/>
        <end position="496"/>
    </location>
</feature>
<comment type="caution">
    <text evidence="2">The sequence shown here is derived from an EMBL/GenBank/DDBJ whole genome shotgun (WGS) entry which is preliminary data.</text>
</comment>
<feature type="compositionally biased region" description="Basic residues" evidence="1">
    <location>
        <begin position="379"/>
        <end position="394"/>
    </location>
</feature>
<evidence type="ECO:0000313" key="2">
    <source>
        <dbReference type="EMBL" id="KAG9320731.1"/>
    </source>
</evidence>
<dbReference type="Proteomes" id="UP000717515">
    <property type="component" value="Unassembled WGS sequence"/>
</dbReference>
<gene>
    <name evidence="2" type="ORF">KVV02_001779</name>
</gene>
<dbReference type="AlphaFoldDB" id="A0A9P8A0U4"/>
<accession>A0A9P8A0U4</accession>
<reference evidence="2" key="1">
    <citation type="submission" date="2021-07" db="EMBL/GenBank/DDBJ databases">
        <title>Draft genome of Mortierella alpina, strain LL118, isolated from an aspen leaf litter sample.</title>
        <authorList>
            <person name="Yang S."/>
            <person name="Vinatzer B.A."/>
        </authorList>
    </citation>
    <scope>NUCLEOTIDE SEQUENCE</scope>
    <source>
        <strain evidence="2">LL118</strain>
    </source>
</reference>
<evidence type="ECO:0000313" key="3">
    <source>
        <dbReference type="Proteomes" id="UP000717515"/>
    </source>
</evidence>
<organism evidence="2 3">
    <name type="scientific">Mortierella alpina</name>
    <name type="common">Oleaginous fungus</name>
    <name type="synonym">Mortierella renispora</name>
    <dbReference type="NCBI Taxonomy" id="64518"/>
    <lineage>
        <taxon>Eukaryota</taxon>
        <taxon>Fungi</taxon>
        <taxon>Fungi incertae sedis</taxon>
        <taxon>Mucoromycota</taxon>
        <taxon>Mortierellomycotina</taxon>
        <taxon>Mortierellomycetes</taxon>
        <taxon>Mortierellales</taxon>
        <taxon>Mortierellaceae</taxon>
        <taxon>Mortierella</taxon>
    </lineage>
</organism>
<dbReference type="EMBL" id="JAIFTL010000263">
    <property type="protein sequence ID" value="KAG9320731.1"/>
    <property type="molecule type" value="Genomic_DNA"/>
</dbReference>
<feature type="region of interest" description="Disordered" evidence="1">
    <location>
        <begin position="103"/>
        <end position="249"/>
    </location>
</feature>
<protein>
    <submittedName>
        <fullName evidence="2">Uncharacterized protein</fullName>
    </submittedName>
</protein>
<evidence type="ECO:0000256" key="1">
    <source>
        <dbReference type="SAM" id="MobiDB-lite"/>
    </source>
</evidence>
<sequence length="687" mass="74324">MSMSQLEMFRKAIVSMVDQHSGVSLAELEQSILGTIEADAENLEAGYDAAIDADTSSFMLDDDGMSSIAPLPAHGQHHREDYPTRERAAGMSVSAAVASSFKFSPQRLAPRPRASTETAVKRPRSTQQNMNIKNRSMVMRESLSPLAQHSAPNSRRRTEALSDSSSSGLNMLQKSGSTDSLRKRNTISAPSRPLYPAASHSVGNPSKRHSSISPLSPRMRAATSSSRAATGSNSFTSNSTPSTSPRQPLLNHAASTTAATISNSMAARTARQHQQQKEYSLGVRSSMSHLAGGSAVAPKSSNQNLRERRQPSSEESPGVQRNQSSQSNGAQSSQNRAHRSTSGAASVNNALSPAAIELLREQELQQRHEEGQEEESGPHPRRTSNGHAGRRASHHYQPSEDEEQRRMVHHTRTRSGTNGSVCSHHQLHKTTELETDDVHGHPLRSGNESSSRNEMNSPTRHRQSQLYGDQTASTSKSAGISKATESQQQQQQRNGGVDASAFTMLYKEIRDSMDATSFGLFARVVTAFNEGEKTTEETLQEVGKIVKDQGLNQRFRDLIHQAIAEKESQLENDGGNETLEGDITLDMDQRLLVEQDDVESVNAAEVSMAQDVTGSGLTADTDDSGVSDDPDHGLAGAMGALELTSAEPHLIEEGGEGGHVEVLVYDDDGSSSSESKRTSYLLHMRSV</sequence>
<feature type="compositionally biased region" description="Polar residues" evidence="1">
    <location>
        <begin position="161"/>
        <end position="179"/>
    </location>
</feature>
<feature type="compositionally biased region" description="Polar residues" evidence="1">
    <location>
        <begin position="125"/>
        <end position="134"/>
    </location>
</feature>
<feature type="region of interest" description="Disordered" evidence="1">
    <location>
        <begin position="607"/>
        <end position="636"/>
    </location>
</feature>
<feature type="region of interest" description="Disordered" evidence="1">
    <location>
        <begin position="288"/>
        <end position="347"/>
    </location>
</feature>
<feature type="compositionally biased region" description="Basic and acidic residues" evidence="1">
    <location>
        <begin position="429"/>
        <end position="440"/>
    </location>
</feature>
<feature type="compositionally biased region" description="Low complexity" evidence="1">
    <location>
        <begin position="320"/>
        <end position="335"/>
    </location>
</feature>
<name>A0A9P8A0U4_MORAP</name>